<feature type="compositionally biased region" description="Polar residues" evidence="2">
    <location>
        <begin position="1"/>
        <end position="45"/>
    </location>
</feature>
<dbReference type="GO" id="GO:0045944">
    <property type="term" value="P:positive regulation of transcription by RNA polymerase II"/>
    <property type="evidence" value="ECO:0007669"/>
    <property type="project" value="TreeGrafter"/>
</dbReference>
<dbReference type="OrthoDB" id="4087429at2759"/>
<protein>
    <submittedName>
        <fullName evidence="3">Piso0_005865 protein</fullName>
    </submittedName>
</protein>
<evidence type="ECO:0000313" key="4">
    <source>
        <dbReference type="Proteomes" id="UP000005222"/>
    </source>
</evidence>
<dbReference type="Proteomes" id="UP000005222">
    <property type="component" value="Chromosome N"/>
</dbReference>
<sequence>MNLQNNTASNFQPYPQNQGQLQDIQNTQGRPAHYQQSHGQTNHPNPSIIPHFAPGTNPLSGSSYNSYDESYSMHVAHQRSNMAGNMAYRVDNPSVMIPSLYDYSPDQQMPHQMNSQSYNILPTPLNYPGTFNGVSNMNQLYVPQAYFLGQSNQQGQKEVHPLDRAYSKVPANPLYDAHASMSQSKDFSMNPTFKYRSESMPGRINYRKDSFVNPEFKVTQGHYKPTRTKRNIRPRINNLNENESYKAASAKRQKLTNSSNIMAELSTDDVFKHFQDILKIKKPDQSSRPAPYLIVNDELERQLLDLFVNNLSKSIDIFLPQEVFQKIVPELALYDDTNMIADSIYCLSSLIFQRIKPNVIDSTVTLKYYQRTIKSLRYHISMPGIEDNEKGIMTRCLLSTILLCIYELFFVAVDNTYVKGAAGILTSLLMKDQSSKSLLKESPFFQTCFWAMVLYDLIISIKYDLPSMYSIEKFWKPLDPNYFQIYDQYDKSESGANKQDDLDIGNLATLKVDTMWWIHKSLITFSSIVEFKYQTHVLTKEEFDNNQPLMDWLQLKRSLNDFESQMPLTIKPTIYKPSSNERLFPLIYFKDDATAIVGLNFKLAKIALYESLLQKIDMNDSAGQNELSKYPKNYPKKLAKDVVGILQAYNANLYIWPVNVHTIRSIAHYLFDEPEAFKSLQSLVDRLIVICHLR</sequence>
<organism evidence="3 4">
    <name type="scientific">Pichia sorbitophila (strain ATCC MYA-4447 / BCRC 22081 / CBS 7064 / NBRC 10061 / NRRL Y-12695)</name>
    <name type="common">Hybrid yeast</name>
    <dbReference type="NCBI Taxonomy" id="559304"/>
    <lineage>
        <taxon>Eukaryota</taxon>
        <taxon>Fungi</taxon>
        <taxon>Dikarya</taxon>
        <taxon>Ascomycota</taxon>
        <taxon>Saccharomycotina</taxon>
        <taxon>Pichiomycetes</taxon>
        <taxon>Debaryomycetaceae</taxon>
        <taxon>Millerozyma</taxon>
    </lineage>
</organism>
<proteinExistence type="predicted"/>
<name>G8Y058_PICSO</name>
<dbReference type="GO" id="GO:0005634">
    <property type="term" value="C:nucleus"/>
    <property type="evidence" value="ECO:0007669"/>
    <property type="project" value="TreeGrafter"/>
</dbReference>
<dbReference type="GO" id="GO:0000976">
    <property type="term" value="F:transcription cis-regulatory region binding"/>
    <property type="evidence" value="ECO:0007669"/>
    <property type="project" value="TreeGrafter"/>
</dbReference>
<dbReference type="eggNOG" id="ENOG502RQR0">
    <property type="taxonomic scope" value="Eukaryota"/>
</dbReference>
<reference evidence="3 4" key="1">
    <citation type="journal article" date="2012" name="G3 (Bethesda)">
        <title>Pichia sorbitophila, an interspecies yeast hybrid reveals early steps of genome resolution following polyploidization.</title>
        <authorList>
            <person name="Leh Louis V."/>
            <person name="Despons L."/>
            <person name="Friedrich A."/>
            <person name="Martin T."/>
            <person name="Durrens P."/>
            <person name="Casaregola S."/>
            <person name="Neuveglise C."/>
            <person name="Fairhead C."/>
            <person name="Marck C."/>
            <person name="Cruz J.A."/>
            <person name="Straub M.L."/>
            <person name="Kugler V."/>
            <person name="Sacerdot C."/>
            <person name="Uzunov Z."/>
            <person name="Thierry A."/>
            <person name="Weiss S."/>
            <person name="Bleykasten C."/>
            <person name="De Montigny J."/>
            <person name="Jacques N."/>
            <person name="Jung P."/>
            <person name="Lemaire M."/>
            <person name="Mallet S."/>
            <person name="Morel G."/>
            <person name="Richard G.F."/>
            <person name="Sarkar A."/>
            <person name="Savel G."/>
            <person name="Schacherer J."/>
            <person name="Seret M.L."/>
            <person name="Talla E."/>
            <person name="Samson G."/>
            <person name="Jubin C."/>
            <person name="Poulain J."/>
            <person name="Vacherie B."/>
            <person name="Barbe V."/>
            <person name="Pelletier E."/>
            <person name="Sherman D.J."/>
            <person name="Westhof E."/>
            <person name="Weissenbach J."/>
            <person name="Baret P.V."/>
            <person name="Wincker P."/>
            <person name="Gaillardin C."/>
            <person name="Dujon B."/>
            <person name="Souciet J.L."/>
        </authorList>
    </citation>
    <scope>NUCLEOTIDE SEQUENCE [LARGE SCALE GENOMIC DNA]</scope>
    <source>
        <strain evidence="4">ATCC MYA-4447 / BCRC 22081 / CBS 7064 / NBRC 10061 / NRRL Y-12695</strain>
    </source>
</reference>
<dbReference type="STRING" id="559304.G8Y058"/>
<dbReference type="HOGENOM" id="CLU_032656_0_0_1"/>
<dbReference type="InParanoid" id="G8Y058"/>
<dbReference type="PANTHER" id="PTHR37534:SF2">
    <property type="entry name" value="N-ACETYLTRANSFERASE DOMAIN-CONTAINING PROTEIN"/>
    <property type="match status" value="1"/>
</dbReference>
<feature type="region of interest" description="Disordered" evidence="2">
    <location>
        <begin position="1"/>
        <end position="63"/>
    </location>
</feature>
<evidence type="ECO:0000256" key="2">
    <source>
        <dbReference type="SAM" id="MobiDB-lite"/>
    </source>
</evidence>
<keyword evidence="1" id="KW-0539">Nucleus</keyword>
<evidence type="ECO:0000313" key="3">
    <source>
        <dbReference type="EMBL" id="CCE87317.1"/>
    </source>
</evidence>
<dbReference type="EMBL" id="FO082046">
    <property type="protein sequence ID" value="CCE87317.1"/>
    <property type="molecule type" value="Genomic_DNA"/>
</dbReference>
<dbReference type="PANTHER" id="PTHR37534">
    <property type="entry name" value="TRANSCRIPTIONAL ACTIVATOR PROTEIN UGA3"/>
    <property type="match status" value="1"/>
</dbReference>
<keyword evidence="4" id="KW-1185">Reference proteome</keyword>
<accession>G8Y058</accession>
<evidence type="ECO:0000256" key="1">
    <source>
        <dbReference type="ARBA" id="ARBA00023242"/>
    </source>
</evidence>
<gene>
    <name evidence="3" type="primary">Piso0_005865</name>
    <name evidence="3" type="ORF">GNLVRS01_PISO0N24279g</name>
</gene>
<dbReference type="AlphaFoldDB" id="G8Y058"/>
<dbReference type="GO" id="GO:0003700">
    <property type="term" value="F:DNA-binding transcription factor activity"/>
    <property type="evidence" value="ECO:0007669"/>
    <property type="project" value="TreeGrafter"/>
</dbReference>